<dbReference type="PRINTS" id="PR01469">
    <property type="entry name" value="CARBMTKINASE"/>
</dbReference>
<evidence type="ECO:0000256" key="2">
    <source>
        <dbReference type="ARBA" id="ARBA00020752"/>
    </source>
</evidence>
<dbReference type="CDD" id="cd04235">
    <property type="entry name" value="AAK_CK"/>
    <property type="match status" value="1"/>
</dbReference>
<dbReference type="PANTHER" id="PTHR30409:SF1">
    <property type="entry name" value="CARBAMATE KINASE-RELATED"/>
    <property type="match status" value="1"/>
</dbReference>
<organism evidence="7 8">
    <name type="scientific">Candidatus Marsarchaeota G2 archaeon OSP_D</name>
    <dbReference type="NCBI Taxonomy" id="1978157"/>
    <lineage>
        <taxon>Archaea</taxon>
        <taxon>Candidatus Marsarchaeota</taxon>
        <taxon>Candidatus Marsarchaeota group 2</taxon>
    </lineage>
</organism>
<comment type="caution">
    <text evidence="7">The sequence shown here is derived from an EMBL/GenBank/DDBJ whole genome shotgun (WGS) entry which is preliminary data.</text>
</comment>
<evidence type="ECO:0000256" key="1">
    <source>
        <dbReference type="ARBA" id="ARBA00011066"/>
    </source>
</evidence>
<dbReference type="InterPro" id="IPR001048">
    <property type="entry name" value="Asp/Glu/Uridylate_kinase"/>
</dbReference>
<dbReference type="Gene3D" id="3.40.1160.10">
    <property type="entry name" value="Acetylglutamate kinase-like"/>
    <property type="match status" value="1"/>
</dbReference>
<evidence type="ECO:0000313" key="7">
    <source>
        <dbReference type="EMBL" id="PSN91275.1"/>
    </source>
</evidence>
<sequence>MSKRVAVVALGGNAIEDPSGGGKPDAARIMFTAQIVGFLLGEGYSVVVTHGNGPQVGELQAALLKVGSPLASRLDLLVAMTQGEIGQLLAESIRSVTRAECVVVLTSVVVSKDDPAFSKPTKPIGRYLDEVESAALVRQGLSVRELRVDGHRVYRQVVPSPSPIDVVELQSIRVLLEQGSVVIACGGGGIPVIRVNGGFTGVNAVIDKDLASGLLAEKLGATLFIILTSVDAVMMDYGRPSQRPIPRLSVSQAERLLSEGVLEEGSMAPKVLACAKYTRATKNDSLITSPERLRDALKGFAGTRIVEA</sequence>
<dbReference type="GO" id="GO:0019546">
    <property type="term" value="P:L-arginine deiminase pathway"/>
    <property type="evidence" value="ECO:0007669"/>
    <property type="project" value="TreeGrafter"/>
</dbReference>
<dbReference type="EMBL" id="NEXE01000030">
    <property type="protein sequence ID" value="PSN91275.1"/>
    <property type="molecule type" value="Genomic_DNA"/>
</dbReference>
<evidence type="ECO:0000256" key="5">
    <source>
        <dbReference type="PIRNR" id="PIRNR000723"/>
    </source>
</evidence>
<evidence type="ECO:0000256" key="4">
    <source>
        <dbReference type="ARBA" id="ARBA00022777"/>
    </source>
</evidence>
<reference evidence="7 8" key="1">
    <citation type="submission" date="2017-04" db="EMBL/GenBank/DDBJ databases">
        <title>Novel microbial lineages endemic to geothermal iron-oxide mats fill important gaps in the evolutionary history of Archaea.</title>
        <authorList>
            <person name="Jay Z.J."/>
            <person name="Beam J.P."/>
            <person name="Dlakic M."/>
            <person name="Rusch D.B."/>
            <person name="Kozubal M.A."/>
            <person name="Inskeep W.P."/>
        </authorList>
    </citation>
    <scope>NUCLEOTIDE SEQUENCE [LARGE SCALE GENOMIC DNA]</scope>
    <source>
        <strain evidence="7">OSP_D</strain>
    </source>
</reference>
<evidence type="ECO:0000259" key="6">
    <source>
        <dbReference type="Pfam" id="PF00696"/>
    </source>
</evidence>
<evidence type="ECO:0000313" key="8">
    <source>
        <dbReference type="Proteomes" id="UP000240322"/>
    </source>
</evidence>
<dbReference type="AlphaFoldDB" id="A0A2R6AY02"/>
<gene>
    <name evidence="7" type="ORF">B9Q03_04665</name>
</gene>
<protein>
    <recommendedName>
        <fullName evidence="2 5">Carbamate kinase</fullName>
    </recommendedName>
</protein>
<dbReference type="SUPFAM" id="SSF53633">
    <property type="entry name" value="Carbamate kinase-like"/>
    <property type="match status" value="1"/>
</dbReference>
<dbReference type="PIRSF" id="PIRSF000723">
    <property type="entry name" value="Carbamate_kin"/>
    <property type="match status" value="1"/>
</dbReference>
<dbReference type="Proteomes" id="UP000240322">
    <property type="component" value="Unassembled WGS sequence"/>
</dbReference>
<dbReference type="GO" id="GO:0005829">
    <property type="term" value="C:cytosol"/>
    <property type="evidence" value="ECO:0007669"/>
    <property type="project" value="TreeGrafter"/>
</dbReference>
<evidence type="ECO:0000256" key="3">
    <source>
        <dbReference type="ARBA" id="ARBA00022679"/>
    </source>
</evidence>
<dbReference type="GO" id="GO:0008804">
    <property type="term" value="F:carbamate kinase activity"/>
    <property type="evidence" value="ECO:0007669"/>
    <property type="project" value="InterPro"/>
</dbReference>
<accession>A0A2R6AY02</accession>
<keyword evidence="4 5" id="KW-0418">Kinase</keyword>
<dbReference type="InterPro" id="IPR036393">
    <property type="entry name" value="AceGlu_kinase-like_sf"/>
</dbReference>
<dbReference type="PANTHER" id="PTHR30409">
    <property type="entry name" value="CARBAMATE KINASE"/>
    <property type="match status" value="1"/>
</dbReference>
<comment type="similarity">
    <text evidence="1 5">Belongs to the carbamate kinase family.</text>
</comment>
<proteinExistence type="inferred from homology"/>
<dbReference type="Pfam" id="PF00696">
    <property type="entry name" value="AA_kinase"/>
    <property type="match status" value="1"/>
</dbReference>
<name>A0A2R6AY02_9ARCH</name>
<keyword evidence="3 5" id="KW-0808">Transferase</keyword>
<dbReference type="InterPro" id="IPR003964">
    <property type="entry name" value="Carb_kinase"/>
</dbReference>
<feature type="domain" description="Aspartate/glutamate/uridylate kinase" evidence="6">
    <location>
        <begin position="5"/>
        <end position="284"/>
    </location>
</feature>